<name>A0A7Y4DR90_9VIBR</name>
<dbReference type="InterPro" id="IPR029063">
    <property type="entry name" value="SAM-dependent_MTases_sf"/>
</dbReference>
<dbReference type="GO" id="GO:0032259">
    <property type="term" value="P:methylation"/>
    <property type="evidence" value="ECO:0007669"/>
    <property type="project" value="UniProtKB-KW"/>
</dbReference>
<dbReference type="CDD" id="cd02440">
    <property type="entry name" value="AdoMet_MTases"/>
    <property type="match status" value="1"/>
</dbReference>
<dbReference type="SUPFAM" id="SSF53335">
    <property type="entry name" value="S-adenosyl-L-methionine-dependent methyltransferases"/>
    <property type="match status" value="1"/>
</dbReference>
<evidence type="ECO:0000313" key="5">
    <source>
        <dbReference type="EMBL" id="NOH33082.1"/>
    </source>
</evidence>
<dbReference type="PANTHER" id="PTHR44942:SF4">
    <property type="entry name" value="METHYLTRANSFERASE TYPE 11 DOMAIN-CONTAINING PROTEIN"/>
    <property type="match status" value="1"/>
</dbReference>
<protein>
    <submittedName>
        <fullName evidence="5">Class I SAM-dependent methyltransferase</fullName>
    </submittedName>
</protein>
<dbReference type="Proteomes" id="UP000525336">
    <property type="component" value="Unassembled WGS sequence"/>
</dbReference>
<dbReference type="InterPro" id="IPR051052">
    <property type="entry name" value="Diverse_substrate_MTase"/>
</dbReference>
<comment type="similarity">
    <text evidence="1">Belongs to the methyltransferase superfamily.</text>
</comment>
<dbReference type="Gene3D" id="3.40.50.150">
    <property type="entry name" value="Vaccinia Virus protein VP39"/>
    <property type="match status" value="1"/>
</dbReference>
<comment type="caution">
    <text evidence="5">The sequence shown here is derived from an EMBL/GenBank/DDBJ whole genome shotgun (WGS) entry which is preliminary data.</text>
</comment>
<evidence type="ECO:0000259" key="4">
    <source>
        <dbReference type="Pfam" id="PF08241"/>
    </source>
</evidence>
<dbReference type="PANTHER" id="PTHR44942">
    <property type="entry name" value="METHYLTRANSF_11 DOMAIN-CONTAINING PROTEIN"/>
    <property type="match status" value="1"/>
</dbReference>
<dbReference type="EMBL" id="VTXW01000004">
    <property type="protein sequence ID" value="NOH33082.1"/>
    <property type="molecule type" value="Genomic_DNA"/>
</dbReference>
<proteinExistence type="inferred from homology"/>
<keyword evidence="2 5" id="KW-0489">Methyltransferase</keyword>
<evidence type="ECO:0000256" key="3">
    <source>
        <dbReference type="ARBA" id="ARBA00022679"/>
    </source>
</evidence>
<keyword evidence="3 5" id="KW-0808">Transferase</keyword>
<accession>A0A7Y4DR90</accession>
<reference evidence="5 6" key="1">
    <citation type="submission" date="2019-09" db="EMBL/GenBank/DDBJ databases">
        <title>Draft genome sequencing and comparative genomics of hatchery-associated Vibrios.</title>
        <authorList>
            <person name="Kehlet-Delgado H."/>
            <person name="Mueller R.S."/>
        </authorList>
    </citation>
    <scope>NUCLEOTIDE SEQUENCE [LARGE SCALE GENOMIC DNA]</scope>
    <source>
        <strain evidence="5 6">00-90-10</strain>
    </source>
</reference>
<dbReference type="Pfam" id="PF08241">
    <property type="entry name" value="Methyltransf_11"/>
    <property type="match status" value="1"/>
</dbReference>
<organism evidence="5 6">
    <name type="scientific">Vibrio chagasii</name>
    <dbReference type="NCBI Taxonomy" id="170679"/>
    <lineage>
        <taxon>Bacteria</taxon>
        <taxon>Pseudomonadati</taxon>
        <taxon>Pseudomonadota</taxon>
        <taxon>Gammaproteobacteria</taxon>
        <taxon>Vibrionales</taxon>
        <taxon>Vibrionaceae</taxon>
        <taxon>Vibrio</taxon>
    </lineage>
</organism>
<feature type="domain" description="Methyltransferase type 11" evidence="4">
    <location>
        <begin position="39"/>
        <end position="127"/>
    </location>
</feature>
<evidence type="ECO:0000256" key="2">
    <source>
        <dbReference type="ARBA" id="ARBA00022603"/>
    </source>
</evidence>
<dbReference type="RefSeq" id="WP_171367204.1">
    <property type="nucleotide sequence ID" value="NZ_VTXW01000004.1"/>
</dbReference>
<dbReference type="GO" id="GO:0008757">
    <property type="term" value="F:S-adenosylmethionine-dependent methyltransferase activity"/>
    <property type="evidence" value="ECO:0007669"/>
    <property type="project" value="InterPro"/>
</dbReference>
<dbReference type="InterPro" id="IPR013216">
    <property type="entry name" value="Methyltransf_11"/>
</dbReference>
<evidence type="ECO:0000313" key="6">
    <source>
        <dbReference type="Proteomes" id="UP000525336"/>
    </source>
</evidence>
<evidence type="ECO:0000256" key="1">
    <source>
        <dbReference type="ARBA" id="ARBA00008361"/>
    </source>
</evidence>
<dbReference type="AlphaFoldDB" id="A0A7Y4DR90"/>
<gene>
    <name evidence="5" type="ORF">F0245_06800</name>
</gene>
<sequence>MSDEYSDEISKHYAAYRPPIHQDILGVALPKGTDFELGLDIGCGTGVSSEALIKFCSRVIGIDPSSAMLAQASRAEGLSYLQGTGDNIPLDNNSVDVVSFAGSLSYAKSEALNDEIARVCRNDAWVIAYDFEVLLDEHLESLGVTLPSRASTYNHAENFEGSNSMVEQQVNQATITLGVSSEQLAHVLFSSSRRYSALSEHYGLNHAFGAVVSALSEMNERHTISVDTYFSTYQVNVSTPPV</sequence>